<evidence type="ECO:0000256" key="1">
    <source>
        <dbReference type="SAM" id="Coils"/>
    </source>
</evidence>
<dbReference type="RefSeq" id="WP_190349245.1">
    <property type="nucleotide sequence ID" value="NZ_JACJPY010000004.1"/>
</dbReference>
<proteinExistence type="predicted"/>
<reference evidence="2" key="2">
    <citation type="submission" date="2020-08" db="EMBL/GenBank/DDBJ databases">
        <authorList>
            <person name="Chen M."/>
            <person name="Teng W."/>
            <person name="Zhao L."/>
            <person name="Hu C."/>
            <person name="Zhou Y."/>
            <person name="Han B."/>
            <person name="Song L."/>
            <person name="Shu W."/>
        </authorList>
    </citation>
    <scope>NUCLEOTIDE SEQUENCE</scope>
    <source>
        <strain evidence="2">FACHB-1277</strain>
    </source>
</reference>
<comment type="caution">
    <text evidence="2">The sequence shown here is derived from an EMBL/GenBank/DDBJ whole genome shotgun (WGS) entry which is preliminary data.</text>
</comment>
<dbReference type="AlphaFoldDB" id="A0A926URE1"/>
<feature type="coiled-coil region" evidence="1">
    <location>
        <begin position="575"/>
        <end position="623"/>
    </location>
</feature>
<protein>
    <submittedName>
        <fullName evidence="2">Uncharacterized protein</fullName>
    </submittedName>
</protein>
<name>A0A926URE1_9CYAN</name>
<keyword evidence="1" id="KW-0175">Coiled coil</keyword>
<evidence type="ECO:0000313" key="2">
    <source>
        <dbReference type="EMBL" id="MBD2148902.1"/>
    </source>
</evidence>
<accession>A0A926URE1</accession>
<dbReference type="EMBL" id="JACJPY010000004">
    <property type="protein sequence ID" value="MBD2148902.1"/>
    <property type="molecule type" value="Genomic_DNA"/>
</dbReference>
<dbReference type="Proteomes" id="UP000631421">
    <property type="component" value="Unassembled WGS sequence"/>
</dbReference>
<reference evidence="2" key="1">
    <citation type="journal article" date="2015" name="ISME J.">
        <title>Draft Genome Sequence of Streptomyces incarnatus NRRL8089, which Produces the Nucleoside Antibiotic Sinefungin.</title>
        <authorList>
            <person name="Oshima K."/>
            <person name="Hattori M."/>
            <person name="Shimizu H."/>
            <person name="Fukuda K."/>
            <person name="Nemoto M."/>
            <person name="Inagaki K."/>
            <person name="Tamura T."/>
        </authorList>
    </citation>
    <scope>NUCLEOTIDE SEQUENCE</scope>
    <source>
        <strain evidence="2">FACHB-1277</strain>
    </source>
</reference>
<organism evidence="2 3">
    <name type="scientific">Pseudanabaena cinerea FACHB-1277</name>
    <dbReference type="NCBI Taxonomy" id="2949581"/>
    <lineage>
        <taxon>Bacteria</taxon>
        <taxon>Bacillati</taxon>
        <taxon>Cyanobacteriota</taxon>
        <taxon>Cyanophyceae</taxon>
        <taxon>Pseudanabaenales</taxon>
        <taxon>Pseudanabaenaceae</taxon>
        <taxon>Pseudanabaena</taxon>
        <taxon>Pseudanabaena cinerea</taxon>
    </lineage>
</organism>
<gene>
    <name evidence="2" type="ORF">H6F44_01985</name>
</gene>
<evidence type="ECO:0000313" key="3">
    <source>
        <dbReference type="Proteomes" id="UP000631421"/>
    </source>
</evidence>
<keyword evidence="3" id="KW-1185">Reference proteome</keyword>
<sequence length="780" mass="91094">MKGLDGEIAIPVSQKENKIFIGELSQDKVPKIFCDFPLVGSEKFGIPFFVNSSYFYPTEPRDGVFLTDKKTTKINLNKQILKTLTTYYIHLIDFAAIEKWENLYQLANIYMPLETYWLSTQWYKENILKPIQDKVYITALVRKQNGSYVSLKNEDNSIIVDIPFDKSKEIRHAIWDLVADVKFFILPAKTHIDEWYKIFKHNIWDDSHRLTVSRLSEYISSNCTKLDDLQEVFEIDLPIEWLNLYFSLLEIAEDKNIISFLQNGEYKLVPNQYGEFCLPNDLYNDTGIEASLKDIGSQLVTDYYEILCNTSVKISCFLKTKSQKDVIEEINNYLISEDTNEDDKRIAVYSLTSLFPPVETTLYQTKNLIFEISKKVFKDHTFEKQFIDKWSPDIWEISDKIQVEYITFDISEYENLLNLSNALSESNAQVREWLSVFVGLIVEQNWNYLLIDDSPIVPNQNGTFCDINDLFAEGEPIDESLKNIALQLRRDFRDELIDIAFKVKIPKNRHKFQKDIAIEIRSLVTPLLSEVSRKPQTQSIFNELIIWMDSNQDLAKELFEDLFENRHKLYDDAEVASNLRKVRDLEREIINLRQTNSNLKNENDQLKAEIEKLKENIDTSDRKDISLAMKEIDEDFLIAYGVTNIDQINSIISDPRISQKYILSFQAFDMVSKLQYVLEIIERAKINVRQYLESHAEYDCSGWYEVGTTHITGILKHHQKIDIIVRPSDNKKIVFYYPDETQTLSLSNSELWVEDGNSNPQQITLGVVLQIEGIECLYLR</sequence>